<dbReference type="EC" id="2.4.1.350" evidence="5"/>
<comment type="similarity">
    <text evidence="2">Belongs to the UDP-glycosyltransferase family.</text>
</comment>
<evidence type="ECO:0000256" key="5">
    <source>
        <dbReference type="ARBA" id="ARBA00066953"/>
    </source>
</evidence>
<comment type="pathway">
    <text evidence="1">Secondary metabolite biosynthesis; terpenoid biosynthesis.</text>
</comment>
<organism evidence="8 9">
    <name type="scientific">Cucurbita maxima</name>
    <name type="common">Pumpkin</name>
    <name type="synonym">Winter squash</name>
    <dbReference type="NCBI Taxonomy" id="3661"/>
    <lineage>
        <taxon>Eukaryota</taxon>
        <taxon>Viridiplantae</taxon>
        <taxon>Streptophyta</taxon>
        <taxon>Embryophyta</taxon>
        <taxon>Tracheophyta</taxon>
        <taxon>Spermatophyta</taxon>
        <taxon>Magnoliopsida</taxon>
        <taxon>eudicotyledons</taxon>
        <taxon>Gunneridae</taxon>
        <taxon>Pentapetalae</taxon>
        <taxon>rosids</taxon>
        <taxon>fabids</taxon>
        <taxon>Cucurbitales</taxon>
        <taxon>Cucurbitaceae</taxon>
        <taxon>Cucurbiteae</taxon>
        <taxon>Cucurbita</taxon>
    </lineage>
</organism>
<dbReference type="RefSeq" id="XP_022967590.1">
    <property type="nucleotide sequence ID" value="XM_023111822.1"/>
</dbReference>
<keyword evidence="7" id="KW-1133">Transmembrane helix</keyword>
<dbReference type="PANTHER" id="PTHR11926">
    <property type="entry name" value="GLUCOSYL/GLUCURONOSYL TRANSFERASES"/>
    <property type="match status" value="1"/>
</dbReference>
<dbReference type="GO" id="GO:0080044">
    <property type="term" value="F:quercetin 7-O-glucosyltransferase activity"/>
    <property type="evidence" value="ECO:0007669"/>
    <property type="project" value="TreeGrafter"/>
</dbReference>
<evidence type="ECO:0000313" key="9">
    <source>
        <dbReference type="RefSeq" id="XP_022967590.1"/>
    </source>
</evidence>
<dbReference type="GeneID" id="111467041"/>
<dbReference type="KEGG" id="cmax:111467041"/>
<evidence type="ECO:0000256" key="4">
    <source>
        <dbReference type="ARBA" id="ARBA00050692"/>
    </source>
</evidence>
<accession>A0A6J1HUX3</accession>
<evidence type="ECO:0000256" key="3">
    <source>
        <dbReference type="ARBA" id="ARBA00022679"/>
    </source>
</evidence>
<dbReference type="Proteomes" id="UP000504608">
    <property type="component" value="Unplaced"/>
</dbReference>
<protein>
    <recommendedName>
        <fullName evidence="6">Mogroside I-E synthase</fullName>
        <ecNumber evidence="5">2.4.1.350</ecNumber>
    </recommendedName>
</protein>
<gene>
    <name evidence="9" type="primary">LOC111467041</name>
</gene>
<feature type="transmembrane region" description="Helical" evidence="7">
    <location>
        <begin position="451"/>
        <end position="474"/>
    </location>
</feature>
<dbReference type="GO" id="GO:0080043">
    <property type="term" value="F:quercetin 3-O-glucosyltransferase activity"/>
    <property type="evidence" value="ECO:0007669"/>
    <property type="project" value="TreeGrafter"/>
</dbReference>
<dbReference type="PANTHER" id="PTHR11926:SF1560">
    <property type="entry name" value="UDP-GLYCOSYLTRANSFERASE 74E1-RELATED"/>
    <property type="match status" value="1"/>
</dbReference>
<keyword evidence="8" id="KW-1185">Reference proteome</keyword>
<dbReference type="Gene3D" id="3.40.50.2000">
    <property type="entry name" value="Glycogen Phosphorylase B"/>
    <property type="match status" value="2"/>
</dbReference>
<dbReference type="SUPFAM" id="SSF53756">
    <property type="entry name" value="UDP-Glycosyltransferase/glycogen phosphorylase"/>
    <property type="match status" value="1"/>
</dbReference>
<dbReference type="Pfam" id="PF00201">
    <property type="entry name" value="UDPGT"/>
    <property type="match status" value="1"/>
</dbReference>
<evidence type="ECO:0000256" key="7">
    <source>
        <dbReference type="SAM" id="Phobius"/>
    </source>
</evidence>
<keyword evidence="3" id="KW-0808">Transferase</keyword>
<dbReference type="InterPro" id="IPR002213">
    <property type="entry name" value="UDP_glucos_trans"/>
</dbReference>
<sequence>MERTKKPHVLVIPYPTQGHVNPMLQFSNTLSSKGIHTTVALTTFIFNTFKPSTTTSFEWDTISDGFDDTGFTGARNIDDYLFQIKTNGTKTLIDLIRRHQSSDHPIHGIVYDSFMPWALDVAKGFGLMAAAFFTQPCSVNFIYYCSHVGLLSLPSSPVTIPGLPSFFSAPDCYPQYFQLVLNQWSNREGADWILVNSIHEFEAEEGDEILKIGPTLTIGPTIPSFYLGNPIENDKKYELNLFKVGADEAYLTRTWLESKPNRSVVYVSFGSMANLSITQMAEFASGLVESNYYFIGVIRVSEEEKLPKGFGPEKGLTLNWCSHLEMLLNKAIGCFFTHCGWNSTLEALCLGVPMLGMPQWTDQPTIAKYVKDVWKVGVRVKVGEDGIVRKDEIKACIEAVMEGDRDRSIEFKQNALKWKQLGLKALQQGGSSMKNIDQLVSSLREKTSADYRFLIMFMSLSFNIGVQNVFILLCM</sequence>
<dbReference type="OrthoDB" id="5835829at2759"/>
<keyword evidence="7" id="KW-0472">Membrane</keyword>
<keyword evidence="7" id="KW-0812">Transmembrane</keyword>
<reference evidence="9" key="1">
    <citation type="submission" date="2025-08" db="UniProtKB">
        <authorList>
            <consortium name="RefSeq"/>
        </authorList>
    </citation>
    <scope>IDENTIFICATION</scope>
    <source>
        <tissue evidence="9">Young leaves</tissue>
    </source>
</reference>
<dbReference type="CDD" id="cd03784">
    <property type="entry name" value="GT1_Gtf-like"/>
    <property type="match status" value="1"/>
</dbReference>
<dbReference type="AlphaFoldDB" id="A0A6J1HUX3"/>
<dbReference type="FunFam" id="3.40.50.2000:FF:000019">
    <property type="entry name" value="Glycosyltransferase"/>
    <property type="match status" value="1"/>
</dbReference>
<name>A0A6J1HUX3_CUCMA</name>
<proteinExistence type="inferred from homology"/>
<evidence type="ECO:0000256" key="2">
    <source>
        <dbReference type="ARBA" id="ARBA00009995"/>
    </source>
</evidence>
<evidence type="ECO:0000313" key="8">
    <source>
        <dbReference type="Proteomes" id="UP000504608"/>
    </source>
</evidence>
<comment type="catalytic activity">
    <reaction evidence="4">
        <text>mogrol + UDP-alpha-D-glucose = mogroside IE + UDP + H(+)</text>
        <dbReference type="Rhea" id="RHEA:52044"/>
        <dbReference type="ChEBI" id="CHEBI:15378"/>
        <dbReference type="ChEBI" id="CHEBI:58223"/>
        <dbReference type="ChEBI" id="CHEBI:58885"/>
        <dbReference type="ChEBI" id="CHEBI:138974"/>
        <dbReference type="ChEBI" id="CHEBI:138975"/>
        <dbReference type="EC" id="2.4.1.350"/>
    </reaction>
    <physiologicalReaction direction="left-to-right" evidence="4">
        <dbReference type="Rhea" id="RHEA:52045"/>
    </physiologicalReaction>
</comment>
<evidence type="ECO:0000256" key="1">
    <source>
        <dbReference type="ARBA" id="ARBA00004721"/>
    </source>
</evidence>
<evidence type="ECO:0000256" key="6">
    <source>
        <dbReference type="ARBA" id="ARBA00074737"/>
    </source>
</evidence>